<protein>
    <submittedName>
        <fullName evidence="6">DUF86 domain-containing protein</fullName>
    </submittedName>
</protein>
<organism evidence="6 7">
    <name type="scientific">Lyngbya confervoides BDU141951</name>
    <dbReference type="NCBI Taxonomy" id="1574623"/>
    <lineage>
        <taxon>Bacteria</taxon>
        <taxon>Bacillati</taxon>
        <taxon>Cyanobacteriota</taxon>
        <taxon>Cyanophyceae</taxon>
        <taxon>Oscillatoriophycideae</taxon>
        <taxon>Oscillatoriales</taxon>
        <taxon>Microcoleaceae</taxon>
        <taxon>Lyngbya</taxon>
    </lineage>
</organism>
<dbReference type="Proteomes" id="UP000031561">
    <property type="component" value="Unassembled WGS sequence"/>
</dbReference>
<sequence>MSRSLKLYSNDIKTSIDKIQSYTQGLGKDDFLNNPLILDAVTLNLQIIGEARKNIPQNIPKKIPASPLA</sequence>
<keyword evidence="3" id="KW-0540">Nuclease</keyword>
<dbReference type="PANTHER" id="PTHR34139">
    <property type="entry name" value="UPF0331 PROTEIN MJ0127"/>
    <property type="match status" value="1"/>
</dbReference>
<comment type="caution">
    <text evidence="6">The sequence shown here is derived from an EMBL/GenBank/DDBJ whole genome shotgun (WGS) entry which is preliminary data.</text>
</comment>
<reference evidence="6 7" key="1">
    <citation type="journal article" date="2015" name="Genome Announc.">
        <title>Draft Genome Sequence of Filamentous Marine Cyanobacterium Lyngbya confervoides Strain BDU141951.</title>
        <authorList>
            <person name="Chandrababunaidu M.M."/>
            <person name="Sen D."/>
            <person name="Tripathy S."/>
        </authorList>
    </citation>
    <scope>NUCLEOTIDE SEQUENCE [LARGE SCALE GENOMIC DNA]</scope>
    <source>
        <strain evidence="6 7">BDU141951</strain>
    </source>
</reference>
<dbReference type="RefSeq" id="WP_201277049.1">
    <property type="nucleotide sequence ID" value="NZ_JTHE03000044.1"/>
</dbReference>
<evidence type="ECO:0000256" key="2">
    <source>
        <dbReference type="ARBA" id="ARBA00022649"/>
    </source>
</evidence>
<evidence type="ECO:0000256" key="1">
    <source>
        <dbReference type="ARBA" id="ARBA00022553"/>
    </source>
</evidence>
<keyword evidence="7" id="KW-1185">Reference proteome</keyword>
<keyword evidence="4" id="KW-0547">Nucleotide-binding</keyword>
<evidence type="ECO:0000256" key="5">
    <source>
        <dbReference type="ARBA" id="ARBA00022801"/>
    </source>
</evidence>
<keyword evidence="2" id="KW-1277">Toxin-antitoxin system</keyword>
<proteinExistence type="predicted"/>
<dbReference type="GO" id="GO:0004518">
    <property type="term" value="F:nuclease activity"/>
    <property type="evidence" value="ECO:0007669"/>
    <property type="project" value="UniProtKB-KW"/>
</dbReference>
<dbReference type="GO" id="GO:0016787">
    <property type="term" value="F:hydrolase activity"/>
    <property type="evidence" value="ECO:0007669"/>
    <property type="project" value="UniProtKB-KW"/>
</dbReference>
<dbReference type="PANTHER" id="PTHR34139:SF1">
    <property type="entry name" value="RNASE MJ1380-RELATED"/>
    <property type="match status" value="1"/>
</dbReference>
<dbReference type="EMBL" id="JTHE03000044">
    <property type="protein sequence ID" value="MCM1982691.1"/>
    <property type="molecule type" value="Genomic_DNA"/>
</dbReference>
<evidence type="ECO:0000256" key="3">
    <source>
        <dbReference type="ARBA" id="ARBA00022722"/>
    </source>
</evidence>
<gene>
    <name evidence="6" type="ORF">QQ91_0007625</name>
</gene>
<name>A0ABD4T2S6_9CYAN</name>
<dbReference type="InterPro" id="IPR008201">
    <property type="entry name" value="HepT-like"/>
</dbReference>
<dbReference type="AlphaFoldDB" id="A0ABD4T2S6"/>
<evidence type="ECO:0000256" key="4">
    <source>
        <dbReference type="ARBA" id="ARBA00022741"/>
    </source>
</evidence>
<dbReference type="GO" id="GO:0000166">
    <property type="term" value="F:nucleotide binding"/>
    <property type="evidence" value="ECO:0007669"/>
    <property type="project" value="UniProtKB-KW"/>
</dbReference>
<dbReference type="Pfam" id="PF01934">
    <property type="entry name" value="HepT-like"/>
    <property type="match status" value="1"/>
</dbReference>
<keyword evidence="1" id="KW-0597">Phosphoprotein</keyword>
<keyword evidence="5" id="KW-0378">Hydrolase</keyword>
<evidence type="ECO:0000313" key="7">
    <source>
        <dbReference type="Proteomes" id="UP000031561"/>
    </source>
</evidence>
<evidence type="ECO:0000313" key="6">
    <source>
        <dbReference type="EMBL" id="MCM1982691.1"/>
    </source>
</evidence>
<accession>A0ABD4T2S6</accession>
<dbReference type="InterPro" id="IPR051813">
    <property type="entry name" value="HepT_RNase_toxin"/>
</dbReference>